<proteinExistence type="predicted"/>
<dbReference type="Proteomes" id="UP000708208">
    <property type="component" value="Unassembled WGS sequence"/>
</dbReference>
<evidence type="ECO:0000313" key="2">
    <source>
        <dbReference type="Proteomes" id="UP000708208"/>
    </source>
</evidence>
<sequence length="126" mass="14098">MSSLGIVKRKLFAVVSFDTKETSVVPITWLTPDKLNCHWQDVSGPSLLKLMTSKFRSEKYVETPVLKSKDNSGLSNLLVKGGPCKDGNNLVITNMKEATPKREKLLIIVATCLCNYQNKESLKIHF</sequence>
<gene>
    <name evidence="1" type="ORF">AFUS01_LOCUS35894</name>
</gene>
<dbReference type="AlphaFoldDB" id="A0A8J2L6C9"/>
<accession>A0A8J2L6C9</accession>
<evidence type="ECO:0000313" key="1">
    <source>
        <dbReference type="EMBL" id="CAG7825805.1"/>
    </source>
</evidence>
<protein>
    <submittedName>
        <fullName evidence="1">Uncharacterized protein</fullName>
    </submittedName>
</protein>
<organism evidence="1 2">
    <name type="scientific">Allacma fusca</name>
    <dbReference type="NCBI Taxonomy" id="39272"/>
    <lineage>
        <taxon>Eukaryota</taxon>
        <taxon>Metazoa</taxon>
        <taxon>Ecdysozoa</taxon>
        <taxon>Arthropoda</taxon>
        <taxon>Hexapoda</taxon>
        <taxon>Collembola</taxon>
        <taxon>Symphypleona</taxon>
        <taxon>Sminthuridae</taxon>
        <taxon>Allacma</taxon>
    </lineage>
</organism>
<dbReference type="EMBL" id="CAJVCH010537602">
    <property type="protein sequence ID" value="CAG7825805.1"/>
    <property type="molecule type" value="Genomic_DNA"/>
</dbReference>
<name>A0A8J2L6C9_9HEXA</name>
<keyword evidence="2" id="KW-1185">Reference proteome</keyword>
<comment type="caution">
    <text evidence="1">The sequence shown here is derived from an EMBL/GenBank/DDBJ whole genome shotgun (WGS) entry which is preliminary data.</text>
</comment>
<reference evidence="1" key="1">
    <citation type="submission" date="2021-06" db="EMBL/GenBank/DDBJ databases">
        <authorList>
            <person name="Hodson N. C."/>
            <person name="Mongue J. A."/>
            <person name="Jaron S. K."/>
        </authorList>
    </citation>
    <scope>NUCLEOTIDE SEQUENCE</scope>
</reference>